<proteinExistence type="predicted"/>
<protein>
    <submittedName>
        <fullName evidence="1">Uncharacterized protein</fullName>
    </submittedName>
</protein>
<reference evidence="1 2" key="1">
    <citation type="submission" date="2024-09" db="EMBL/GenBank/DDBJ databases">
        <title>Floridaenema gen nov. (Aerosakkonemataceae, Aerosakkonematales ord. nov., Cyanobacteria) from benthic tropical and subtropical fresh waters, with the description of four new species.</title>
        <authorList>
            <person name="Moretto J.A."/>
            <person name="Berthold D.E."/>
            <person name="Lefler F.W."/>
            <person name="Huang I.-S."/>
            <person name="Laughinghouse H. IV."/>
        </authorList>
    </citation>
    <scope>NUCLEOTIDE SEQUENCE [LARGE SCALE GENOMIC DNA]</scope>
    <source>
        <strain evidence="1 2">BLCC-F167</strain>
    </source>
</reference>
<dbReference type="EMBL" id="JBHFNT010000243">
    <property type="protein sequence ID" value="MFB2838249.1"/>
    <property type="molecule type" value="Genomic_DNA"/>
</dbReference>
<sequence length="298" mass="34510">MYTEEQIKQLFSDKILKYLKKKNAGGISNEKGNTYENIFALYQIACLSKQVIEDGRGINFYSQIKAFIDDLIIDFTDTNLLQHYQLKNSQNIVWGKGDKSISDDFKNQYILNQSISKISQLYLVVSDEKLKTKLKRNLPSEIKLYSQVIYFSYQPNFIKFVKKNSDFREAIVYLSAFENPDPDKMESVATVLLGAWVSSNKNCVSLIDILKKAQGCTPSYIRSFALEYQLDPELENILNQVPNFSYNLTKGFLHWSYGDGLDEGTLPYSIESDQFQRFKDLIKRNRPTTFDQLEAYLI</sequence>
<keyword evidence="2" id="KW-1185">Reference proteome</keyword>
<dbReference type="Proteomes" id="UP001576780">
    <property type="component" value="Unassembled WGS sequence"/>
</dbReference>
<evidence type="ECO:0000313" key="2">
    <source>
        <dbReference type="Proteomes" id="UP001576780"/>
    </source>
</evidence>
<gene>
    <name evidence="1" type="ORF">ACE1CA_27470</name>
</gene>
<organism evidence="1 2">
    <name type="scientific">Floridaenema evergladense BLCC-F167</name>
    <dbReference type="NCBI Taxonomy" id="3153639"/>
    <lineage>
        <taxon>Bacteria</taxon>
        <taxon>Bacillati</taxon>
        <taxon>Cyanobacteriota</taxon>
        <taxon>Cyanophyceae</taxon>
        <taxon>Oscillatoriophycideae</taxon>
        <taxon>Aerosakkonematales</taxon>
        <taxon>Aerosakkonemataceae</taxon>
        <taxon>Floridanema</taxon>
        <taxon>Floridanema evergladense</taxon>
    </lineage>
</organism>
<evidence type="ECO:0000313" key="1">
    <source>
        <dbReference type="EMBL" id="MFB2838249.1"/>
    </source>
</evidence>
<accession>A0ABV4WT17</accession>
<name>A0ABV4WT17_9CYAN</name>
<comment type="caution">
    <text evidence="1">The sequence shown here is derived from an EMBL/GenBank/DDBJ whole genome shotgun (WGS) entry which is preliminary data.</text>
</comment>
<dbReference type="RefSeq" id="WP_413280571.1">
    <property type="nucleotide sequence ID" value="NZ_JBHFNT010000243.1"/>
</dbReference>